<evidence type="ECO:0000259" key="4">
    <source>
        <dbReference type="Pfam" id="PF03446"/>
    </source>
</evidence>
<evidence type="ECO:0000259" key="5">
    <source>
        <dbReference type="Pfam" id="PF14833"/>
    </source>
</evidence>
<feature type="domain" description="6-phosphogluconate dehydrogenase NADP-binding" evidence="4">
    <location>
        <begin position="8"/>
        <end position="165"/>
    </location>
</feature>
<evidence type="ECO:0000256" key="1">
    <source>
        <dbReference type="ARBA" id="ARBA00023002"/>
    </source>
</evidence>
<dbReference type="KEGG" id="hpse:HPF_04120"/>
<dbReference type="GO" id="GO:0050661">
    <property type="term" value="F:NADP binding"/>
    <property type="evidence" value="ECO:0007669"/>
    <property type="project" value="InterPro"/>
</dbReference>
<dbReference type="PANTHER" id="PTHR43060">
    <property type="entry name" value="3-HYDROXYISOBUTYRATE DEHYDROGENASE-LIKE 1, MITOCHONDRIAL-RELATED"/>
    <property type="match status" value="1"/>
</dbReference>
<dbReference type="Pfam" id="PF03446">
    <property type="entry name" value="NAD_binding_2"/>
    <property type="match status" value="1"/>
</dbReference>
<accession>A0A4P6WWK7</accession>
<evidence type="ECO:0000313" key="6">
    <source>
        <dbReference type="EMBL" id="QBM26856.1"/>
    </source>
</evidence>
<dbReference type="AlphaFoldDB" id="A0A4P6WWK7"/>
<dbReference type="InterPro" id="IPR006115">
    <property type="entry name" value="6PGDH_NADP-bd"/>
</dbReference>
<dbReference type="InterPro" id="IPR015815">
    <property type="entry name" value="HIBADH-related"/>
</dbReference>
<dbReference type="InterPro" id="IPR036291">
    <property type="entry name" value="NAD(P)-bd_dom_sf"/>
</dbReference>
<dbReference type="InterPro" id="IPR013328">
    <property type="entry name" value="6PGD_dom2"/>
</dbReference>
<dbReference type="PANTHER" id="PTHR43060:SF15">
    <property type="entry name" value="3-HYDROXYISOBUTYRATE DEHYDROGENASE-LIKE 1, MITOCHONDRIAL-RELATED"/>
    <property type="match status" value="1"/>
</dbReference>
<proteinExistence type="predicted"/>
<evidence type="ECO:0000313" key="7">
    <source>
        <dbReference type="Proteomes" id="UP000293912"/>
    </source>
</evidence>
<gene>
    <name evidence="6" type="primary">hgd</name>
    <name evidence="6" type="ORF">HPF_04120</name>
</gene>
<dbReference type="EMBL" id="CP037867">
    <property type="protein sequence ID" value="QBM26856.1"/>
    <property type="molecule type" value="Genomic_DNA"/>
</dbReference>
<dbReference type="InterPro" id="IPR008927">
    <property type="entry name" value="6-PGluconate_DH-like_C_sf"/>
</dbReference>
<dbReference type="Pfam" id="PF14833">
    <property type="entry name" value="NAD_binding_11"/>
    <property type="match status" value="1"/>
</dbReference>
<dbReference type="Proteomes" id="UP000293912">
    <property type="component" value="Chromosome"/>
</dbReference>
<organism evidence="6 7">
    <name type="scientific">Hydrogenophaga pseudoflava</name>
    <name type="common">Pseudomonas carboxydoflava</name>
    <dbReference type="NCBI Taxonomy" id="47421"/>
    <lineage>
        <taxon>Bacteria</taxon>
        <taxon>Pseudomonadati</taxon>
        <taxon>Pseudomonadota</taxon>
        <taxon>Betaproteobacteria</taxon>
        <taxon>Burkholderiales</taxon>
        <taxon>Comamonadaceae</taxon>
        <taxon>Hydrogenophaga</taxon>
    </lineage>
</organism>
<dbReference type="InterPro" id="IPR029154">
    <property type="entry name" value="HIBADH-like_NADP-bd"/>
</dbReference>
<name>A0A4P6WWK7_HYDPS</name>
<feature type="domain" description="3-hydroxyisobutyrate dehydrogenase-like NAD-binding" evidence="5">
    <location>
        <begin position="172"/>
        <end position="290"/>
    </location>
</feature>
<dbReference type="Gene3D" id="1.10.1040.10">
    <property type="entry name" value="N-(1-d-carboxylethyl)-l-norvaline Dehydrogenase, domain 2"/>
    <property type="match status" value="1"/>
</dbReference>
<dbReference type="SUPFAM" id="SSF51735">
    <property type="entry name" value="NAD(P)-binding Rossmann-fold domains"/>
    <property type="match status" value="1"/>
</dbReference>
<dbReference type="GO" id="GO:0043718">
    <property type="term" value="F:2-hydroxymethylglutarate dehydrogenase activity"/>
    <property type="evidence" value="ECO:0007669"/>
    <property type="project" value="UniProtKB-EC"/>
</dbReference>
<evidence type="ECO:0000256" key="2">
    <source>
        <dbReference type="ARBA" id="ARBA00023027"/>
    </source>
</evidence>
<keyword evidence="2" id="KW-0520">NAD</keyword>
<keyword evidence="1 6" id="KW-0560">Oxidoreductase</keyword>
<keyword evidence="7" id="KW-1185">Reference proteome</keyword>
<dbReference type="Gene3D" id="3.40.50.720">
    <property type="entry name" value="NAD(P)-binding Rossmann-like Domain"/>
    <property type="match status" value="1"/>
</dbReference>
<reference evidence="6 7" key="1">
    <citation type="submission" date="2019-03" db="EMBL/GenBank/DDBJ databases">
        <authorList>
            <person name="Sebastian G."/>
            <person name="Baumann P."/>
            <person name="Ruckert C."/>
            <person name="Kalinowski J."/>
            <person name="Nebel B."/>
            <person name="Takors R."/>
            <person name="Blombach B."/>
        </authorList>
    </citation>
    <scope>NUCLEOTIDE SEQUENCE [LARGE SCALE GENOMIC DNA]</scope>
    <source>
        <strain evidence="6 7">DSM 1084</strain>
    </source>
</reference>
<dbReference type="GO" id="GO:0051287">
    <property type="term" value="F:NAD binding"/>
    <property type="evidence" value="ECO:0007669"/>
    <property type="project" value="InterPro"/>
</dbReference>
<dbReference type="RefSeq" id="WP_066153475.1">
    <property type="nucleotide sequence ID" value="NZ_CP037867.1"/>
</dbReference>
<dbReference type="SUPFAM" id="SSF48179">
    <property type="entry name" value="6-phosphogluconate dehydrogenase C-terminal domain-like"/>
    <property type="match status" value="1"/>
</dbReference>
<dbReference type="PIRSF" id="PIRSF000103">
    <property type="entry name" value="HIBADH"/>
    <property type="match status" value="1"/>
</dbReference>
<dbReference type="EC" id="1.1.1.291" evidence="6"/>
<evidence type="ECO:0000256" key="3">
    <source>
        <dbReference type="PIRSR" id="PIRSR000103-1"/>
    </source>
</evidence>
<feature type="active site" evidence="3">
    <location>
        <position position="178"/>
    </location>
</feature>
<protein>
    <submittedName>
        <fullName evidence="6">2-(Hydroxymethyl)glutarate dehydrogenase</fullName>
        <ecNumber evidence="6">1.1.1.291</ecNumber>
    </submittedName>
</protein>
<sequence length="300" mass="30936">MTPSFPVVVVGAGNMGGAMVERMCEAGTAVVVCDIDSARQQQALVAGAELADTPSLAASVLEDGGVLIVCVVDAQQSHDVLFGTDGAASRMRAGQTVMLCPTIAPQDTEALAARLAEHGIGCIDAPMSGGPARARDGSMSLMLAAPEPLLQRHEALLARLSSRRFVISGRVGDGARTKLVNNLLAGINLVGAAEVLALADRMGLDLGTTLDVIEQSSGQSWIGSDRMRRAIAGDFEPRAHVTLLEKDTRLAVEAARQAGFDGPLGARAAAVFAQARAAGLADRDDGTLLPLLRGQAGQSH</sequence>